<accession>A0A975BIL4</accession>
<protein>
    <submittedName>
        <fullName evidence="1">Uncharacterized protein</fullName>
    </submittedName>
</protein>
<gene>
    <name evidence="1" type="ORF">dnm_019870</name>
</gene>
<evidence type="ECO:0000313" key="2">
    <source>
        <dbReference type="Proteomes" id="UP000663722"/>
    </source>
</evidence>
<name>A0A975BIL4_9BACT</name>
<dbReference type="Proteomes" id="UP000663722">
    <property type="component" value="Chromosome"/>
</dbReference>
<keyword evidence="2" id="KW-1185">Reference proteome</keyword>
<organism evidence="1 2">
    <name type="scientific">Desulfonema magnum</name>
    <dbReference type="NCBI Taxonomy" id="45655"/>
    <lineage>
        <taxon>Bacteria</taxon>
        <taxon>Pseudomonadati</taxon>
        <taxon>Thermodesulfobacteriota</taxon>
        <taxon>Desulfobacteria</taxon>
        <taxon>Desulfobacterales</taxon>
        <taxon>Desulfococcaceae</taxon>
        <taxon>Desulfonema</taxon>
    </lineage>
</organism>
<sequence length="66" mass="7602">MLRHPTGNPFLHIIHADGRRKSAIQILSLVAAVQASRRYGRIYGNRVRDICPHRFCPRKNNGLLLR</sequence>
<proteinExistence type="predicted"/>
<dbReference type="KEGG" id="dmm:dnm_019870"/>
<evidence type="ECO:0000313" key="1">
    <source>
        <dbReference type="EMBL" id="QTA85970.1"/>
    </source>
</evidence>
<dbReference type="EMBL" id="CP061800">
    <property type="protein sequence ID" value="QTA85970.1"/>
    <property type="molecule type" value="Genomic_DNA"/>
</dbReference>
<reference evidence="1" key="1">
    <citation type="journal article" date="2021" name="Microb. Physiol.">
        <title>Proteogenomic Insights into the Physiology of Marine, Sulfate-Reducing, Filamentous Desulfonema limicola and Desulfonema magnum.</title>
        <authorList>
            <person name="Schnaars V."/>
            <person name="Wohlbrand L."/>
            <person name="Scheve S."/>
            <person name="Hinrichs C."/>
            <person name="Reinhardt R."/>
            <person name="Rabus R."/>
        </authorList>
    </citation>
    <scope>NUCLEOTIDE SEQUENCE</scope>
    <source>
        <strain evidence="1">4be13</strain>
    </source>
</reference>
<dbReference type="AlphaFoldDB" id="A0A975BIL4"/>